<dbReference type="Gene3D" id="3.90.180.10">
    <property type="entry name" value="Medium-chain alcohol dehydrogenases, catalytic domain"/>
    <property type="match status" value="1"/>
</dbReference>
<evidence type="ECO:0000313" key="9">
    <source>
        <dbReference type="Proteomes" id="UP000273252"/>
    </source>
</evidence>
<evidence type="ECO:0000256" key="3">
    <source>
        <dbReference type="ARBA" id="ARBA00022723"/>
    </source>
</evidence>
<dbReference type="AlphaFoldDB" id="A0A3A6QJ73"/>
<accession>A0A3A6QJ73</accession>
<dbReference type="InterPro" id="IPR045306">
    <property type="entry name" value="SDH-like"/>
</dbReference>
<dbReference type="OrthoDB" id="9773078at2"/>
<keyword evidence="3 6" id="KW-0479">Metal-binding</keyword>
<sequence>MKAAVLSSALNLSLMDVQDISEPREDEVQVALKSVGVCGSDVHFYKHGRIGNVVVNAPMVLGHEASGEVIKIGDKVTHLKVGDRVCMEPGIPDFHSKETLAGCYNLDPSVRFWATPPIDGCLAEKVNHPAALCFKLPDNVSFDEGAFIEPLAIGLHAATEAHVKPGDTALVLGAGTIGIVTAIAALNAGCAKVILSDLFDEKLAVAQQFDGIVTLNPSRVDMAEFVKQQTYGNGVDIIFDCCGVEAALDIALPLTCAQATVMLIGCPMDKLAIDIVHAQTKELTFKTIYRYRNMYPKAISLLAAKKFDVNTLIGTKFSFERCVEAFEYAASSDNKDVKVMINV</sequence>
<dbReference type="Pfam" id="PF00107">
    <property type="entry name" value="ADH_zinc_N"/>
    <property type="match status" value="1"/>
</dbReference>
<dbReference type="Pfam" id="PF08240">
    <property type="entry name" value="ADH_N"/>
    <property type="match status" value="1"/>
</dbReference>
<dbReference type="PANTHER" id="PTHR43161">
    <property type="entry name" value="SORBITOL DEHYDROGENASE"/>
    <property type="match status" value="1"/>
</dbReference>
<evidence type="ECO:0000256" key="5">
    <source>
        <dbReference type="ARBA" id="ARBA00023002"/>
    </source>
</evidence>
<dbReference type="SUPFAM" id="SSF51735">
    <property type="entry name" value="NAD(P)-binding Rossmann-fold domains"/>
    <property type="match status" value="1"/>
</dbReference>
<dbReference type="SMART" id="SM00829">
    <property type="entry name" value="PKS_ER"/>
    <property type="match status" value="1"/>
</dbReference>
<comment type="similarity">
    <text evidence="2 6">Belongs to the zinc-containing alcohol dehydrogenase family.</text>
</comment>
<proteinExistence type="inferred from homology"/>
<feature type="domain" description="Enoyl reductase (ER)" evidence="7">
    <location>
        <begin position="9"/>
        <end position="341"/>
    </location>
</feature>
<dbReference type="PROSITE" id="PS00059">
    <property type="entry name" value="ADH_ZINC"/>
    <property type="match status" value="1"/>
</dbReference>
<dbReference type="InterPro" id="IPR036291">
    <property type="entry name" value="NAD(P)-bd_dom_sf"/>
</dbReference>
<dbReference type="EMBL" id="QVMU01000004">
    <property type="protein sequence ID" value="RJX72880.1"/>
    <property type="molecule type" value="Genomic_DNA"/>
</dbReference>
<dbReference type="SUPFAM" id="SSF50129">
    <property type="entry name" value="GroES-like"/>
    <property type="match status" value="1"/>
</dbReference>
<keyword evidence="5" id="KW-0560">Oxidoreductase</keyword>
<protein>
    <submittedName>
        <fullName evidence="8">NAD(P)-dependent alcohol dehydrogenase</fullName>
    </submittedName>
</protein>
<evidence type="ECO:0000313" key="8">
    <source>
        <dbReference type="EMBL" id="RJX72880.1"/>
    </source>
</evidence>
<evidence type="ECO:0000256" key="4">
    <source>
        <dbReference type="ARBA" id="ARBA00022833"/>
    </source>
</evidence>
<dbReference type="Proteomes" id="UP000273252">
    <property type="component" value="Unassembled WGS sequence"/>
</dbReference>
<keyword evidence="4 6" id="KW-0862">Zinc</keyword>
<name>A0A3A6QJ73_9VIBR</name>
<dbReference type="CDD" id="cd05285">
    <property type="entry name" value="sorbitol_DH"/>
    <property type="match status" value="1"/>
</dbReference>
<evidence type="ECO:0000259" key="7">
    <source>
        <dbReference type="SMART" id="SM00829"/>
    </source>
</evidence>
<dbReference type="InterPro" id="IPR013149">
    <property type="entry name" value="ADH-like_C"/>
</dbReference>
<comment type="cofactor">
    <cofactor evidence="1 6">
        <name>Zn(2+)</name>
        <dbReference type="ChEBI" id="CHEBI:29105"/>
    </cofactor>
</comment>
<reference evidence="8 9" key="1">
    <citation type="submission" date="2018-08" db="EMBL/GenBank/DDBJ databases">
        <title>Vibrio isolated from the Eastern China Marginal Seas.</title>
        <authorList>
            <person name="Li Y."/>
        </authorList>
    </citation>
    <scope>NUCLEOTIDE SEQUENCE [LARGE SCALE GENOMIC DNA]</scope>
    <source>
        <strain evidence="8 9">BEI233</strain>
    </source>
</reference>
<evidence type="ECO:0000256" key="2">
    <source>
        <dbReference type="ARBA" id="ARBA00008072"/>
    </source>
</evidence>
<dbReference type="PANTHER" id="PTHR43161:SF9">
    <property type="entry name" value="SORBITOL DEHYDROGENASE"/>
    <property type="match status" value="1"/>
</dbReference>
<dbReference type="Gene3D" id="3.40.50.720">
    <property type="entry name" value="NAD(P)-binding Rossmann-like Domain"/>
    <property type="match status" value="1"/>
</dbReference>
<gene>
    <name evidence="8" type="ORF">DZ860_06890</name>
</gene>
<evidence type="ECO:0000256" key="1">
    <source>
        <dbReference type="ARBA" id="ARBA00001947"/>
    </source>
</evidence>
<organism evidence="8 9">
    <name type="scientific">Vibrio sinensis</name>
    <dbReference type="NCBI Taxonomy" id="2302434"/>
    <lineage>
        <taxon>Bacteria</taxon>
        <taxon>Pseudomonadati</taxon>
        <taxon>Pseudomonadota</taxon>
        <taxon>Gammaproteobacteria</taxon>
        <taxon>Vibrionales</taxon>
        <taxon>Vibrionaceae</taxon>
        <taxon>Vibrio</taxon>
    </lineage>
</organism>
<evidence type="ECO:0000256" key="6">
    <source>
        <dbReference type="RuleBase" id="RU361277"/>
    </source>
</evidence>
<dbReference type="InterPro" id="IPR013154">
    <property type="entry name" value="ADH-like_N"/>
</dbReference>
<dbReference type="InterPro" id="IPR020843">
    <property type="entry name" value="ER"/>
</dbReference>
<keyword evidence="9" id="KW-1185">Reference proteome</keyword>
<dbReference type="GO" id="GO:0016616">
    <property type="term" value="F:oxidoreductase activity, acting on the CH-OH group of donors, NAD or NADP as acceptor"/>
    <property type="evidence" value="ECO:0007669"/>
    <property type="project" value="InterPro"/>
</dbReference>
<dbReference type="InterPro" id="IPR002328">
    <property type="entry name" value="ADH_Zn_CS"/>
</dbReference>
<comment type="caution">
    <text evidence="8">The sequence shown here is derived from an EMBL/GenBank/DDBJ whole genome shotgun (WGS) entry which is preliminary data.</text>
</comment>
<dbReference type="RefSeq" id="WP_120030204.1">
    <property type="nucleotide sequence ID" value="NZ_QVMU01000004.1"/>
</dbReference>
<dbReference type="GO" id="GO:0008270">
    <property type="term" value="F:zinc ion binding"/>
    <property type="evidence" value="ECO:0007669"/>
    <property type="project" value="InterPro"/>
</dbReference>
<dbReference type="InterPro" id="IPR011032">
    <property type="entry name" value="GroES-like_sf"/>
</dbReference>